<feature type="transmembrane region" description="Helical" evidence="1">
    <location>
        <begin position="34"/>
        <end position="60"/>
    </location>
</feature>
<sequence length="68" mass="8164">MKQANRNFDCKFIVFLSYQSYYEYPLPTYLEYPILIAQVLARFIIMLLLNGWVTATIVYYRRGGKKQE</sequence>
<protein>
    <submittedName>
        <fullName evidence="2">PQ-loop repeat-containing protein 3</fullName>
    </submittedName>
</protein>
<dbReference type="EMBL" id="SCEB01214141">
    <property type="protein sequence ID" value="RXM37015.1"/>
    <property type="molecule type" value="Genomic_DNA"/>
</dbReference>
<dbReference type="AlphaFoldDB" id="A0A444UPB3"/>
<evidence type="ECO:0000313" key="3">
    <source>
        <dbReference type="Proteomes" id="UP000289886"/>
    </source>
</evidence>
<organism evidence="2 3">
    <name type="scientific">Acipenser ruthenus</name>
    <name type="common">Sterlet sturgeon</name>
    <dbReference type="NCBI Taxonomy" id="7906"/>
    <lineage>
        <taxon>Eukaryota</taxon>
        <taxon>Metazoa</taxon>
        <taxon>Chordata</taxon>
        <taxon>Craniata</taxon>
        <taxon>Vertebrata</taxon>
        <taxon>Euteleostomi</taxon>
        <taxon>Actinopterygii</taxon>
        <taxon>Chondrostei</taxon>
        <taxon>Acipenseriformes</taxon>
        <taxon>Acipenseridae</taxon>
        <taxon>Acipenser</taxon>
    </lineage>
</organism>
<name>A0A444UPB3_ACIRT</name>
<evidence type="ECO:0000313" key="2">
    <source>
        <dbReference type="EMBL" id="RXM37015.1"/>
    </source>
</evidence>
<accession>A0A444UPB3</accession>
<keyword evidence="3" id="KW-1185">Reference proteome</keyword>
<evidence type="ECO:0000256" key="1">
    <source>
        <dbReference type="SAM" id="Phobius"/>
    </source>
</evidence>
<dbReference type="Proteomes" id="UP000289886">
    <property type="component" value="Unassembled WGS sequence"/>
</dbReference>
<proteinExistence type="predicted"/>
<keyword evidence="1" id="KW-0812">Transmembrane</keyword>
<keyword evidence="1" id="KW-1133">Transmembrane helix</keyword>
<gene>
    <name evidence="2" type="ORF">EOD39_3239</name>
</gene>
<keyword evidence="1" id="KW-0472">Membrane</keyword>
<comment type="caution">
    <text evidence="2">The sequence shown here is derived from an EMBL/GenBank/DDBJ whole genome shotgun (WGS) entry which is preliminary data.</text>
</comment>
<reference evidence="2 3" key="1">
    <citation type="submission" date="2019-01" db="EMBL/GenBank/DDBJ databases">
        <title>Draft Genome and Complete Hox-Cluster Characterization of the Sterlet Sturgeon (Acipenser ruthenus).</title>
        <authorList>
            <person name="Wei Q."/>
        </authorList>
    </citation>
    <scope>NUCLEOTIDE SEQUENCE [LARGE SCALE GENOMIC DNA]</scope>
    <source>
        <strain evidence="2">WHYD16114868_AA</strain>
        <tissue evidence="2">Blood</tissue>
    </source>
</reference>